<dbReference type="Proteomes" id="UP000470876">
    <property type="component" value="Unassembled WGS sequence"/>
</dbReference>
<dbReference type="Proteomes" id="UP000468928">
    <property type="component" value="Unassembled WGS sequence"/>
</dbReference>
<accession>A0A6P1D8M1</accession>
<evidence type="ECO:0000313" key="4">
    <source>
        <dbReference type="Proteomes" id="UP000470876"/>
    </source>
</evidence>
<proteinExistence type="predicted"/>
<evidence type="ECO:0000313" key="1">
    <source>
        <dbReference type="EMBL" id="NEW46817.1"/>
    </source>
</evidence>
<dbReference type="RefSeq" id="WP_163827745.1">
    <property type="nucleotide sequence ID" value="NZ_JAAGUX010000051.1"/>
</dbReference>
<comment type="caution">
    <text evidence="1">The sequence shown here is derived from an EMBL/GenBank/DDBJ whole genome shotgun (WGS) entry which is preliminary data.</text>
</comment>
<gene>
    <name evidence="1" type="ORF">GV789_20525</name>
    <name evidence="2" type="ORF">GV794_22260</name>
</gene>
<reference evidence="3 4" key="1">
    <citation type="submission" date="2020-01" db="EMBL/GenBank/DDBJ databases">
        <title>Genetics and antimicrobial susceptibilities of Nocardia species isolated from the soil; a comparison with species isolated from humans.</title>
        <authorList>
            <person name="Carrasco G."/>
            <person name="Monzon S."/>
            <person name="Sansegundo M."/>
            <person name="Garcia E."/>
            <person name="Garrido N."/>
            <person name="Medina M.J."/>
            <person name="Villalon P."/>
            <person name="Ramirez-Arocha A.C."/>
            <person name="Jimenez P."/>
            <person name="Cuesta I."/>
            <person name="Valdezate S."/>
        </authorList>
    </citation>
    <scope>NUCLEOTIDE SEQUENCE [LARGE SCALE GENOMIC DNA]</scope>
    <source>
        <strain evidence="1 3">CNM20110639</strain>
        <strain evidence="2 4">CNM20110649</strain>
    </source>
</reference>
<evidence type="ECO:0000313" key="2">
    <source>
        <dbReference type="EMBL" id="NEW58350.1"/>
    </source>
</evidence>
<dbReference type="EMBL" id="JAAGUZ010000061">
    <property type="protein sequence ID" value="NEW46817.1"/>
    <property type="molecule type" value="Genomic_DNA"/>
</dbReference>
<organism evidence="1 3">
    <name type="scientific">Nocardia cyriacigeorgica</name>
    <dbReference type="NCBI Taxonomy" id="135487"/>
    <lineage>
        <taxon>Bacteria</taxon>
        <taxon>Bacillati</taxon>
        <taxon>Actinomycetota</taxon>
        <taxon>Actinomycetes</taxon>
        <taxon>Mycobacteriales</taxon>
        <taxon>Nocardiaceae</taxon>
        <taxon>Nocardia</taxon>
    </lineage>
</organism>
<protein>
    <submittedName>
        <fullName evidence="1">Uncharacterized protein</fullName>
    </submittedName>
</protein>
<evidence type="ECO:0000313" key="3">
    <source>
        <dbReference type="Proteomes" id="UP000468928"/>
    </source>
</evidence>
<dbReference type="AlphaFoldDB" id="A0A6P1D8M1"/>
<name>A0A6P1D8M1_9NOCA</name>
<keyword evidence="4" id="KW-1185">Reference proteome</keyword>
<sequence>MSIPGTSAPPDSIDCRLLQVLTVVEDEHRCRAVTDLLVDRAVSRWSGRRDCVHFPPLQRWRAVEPGYLDGTEVLPADIICAVAAGHIPDTRDLAFALRAMVVLHSGCPARVQPTVLPNIRSGALSASPRRGFLLSIYGLDEDDIRLAEGLIEACTSVGALAELERFARWLPVPLAGQHTGGLDRTRPSTVAA</sequence>
<dbReference type="EMBL" id="JAAGUX010000051">
    <property type="protein sequence ID" value="NEW58350.1"/>
    <property type="molecule type" value="Genomic_DNA"/>
</dbReference>